<organism evidence="1 2">
    <name type="scientific">Lactobacillus paragasseri</name>
    <dbReference type="NCBI Taxonomy" id="2107999"/>
    <lineage>
        <taxon>Bacteria</taxon>
        <taxon>Bacillati</taxon>
        <taxon>Bacillota</taxon>
        <taxon>Bacilli</taxon>
        <taxon>Lactobacillales</taxon>
        <taxon>Lactobacillaceae</taxon>
        <taxon>Lactobacillus</taxon>
    </lineage>
</organism>
<reference evidence="1" key="1">
    <citation type="submission" date="2023-05" db="EMBL/GenBank/DDBJ databases">
        <title>Cataloging the Phylogenetic Diversity of Human Bladder Bacteria.</title>
        <authorList>
            <person name="Du J."/>
        </authorList>
    </citation>
    <scope>NUCLEOTIDE SEQUENCE</scope>
    <source>
        <strain evidence="1">UMB6975B</strain>
    </source>
</reference>
<evidence type="ECO:0000313" key="2">
    <source>
        <dbReference type="Proteomes" id="UP001232113"/>
    </source>
</evidence>
<dbReference type="AlphaFoldDB" id="A0AAW6XJL9"/>
<name>A0AAW6XJL9_9LACO</name>
<gene>
    <name evidence="1" type="ORF">QP354_04885</name>
</gene>
<proteinExistence type="predicted"/>
<dbReference type="Proteomes" id="UP001232113">
    <property type="component" value="Unassembled WGS sequence"/>
</dbReference>
<evidence type="ECO:0000313" key="1">
    <source>
        <dbReference type="EMBL" id="MDK6868405.1"/>
    </source>
</evidence>
<dbReference type="RefSeq" id="WP_060791006.1">
    <property type="nucleotide sequence ID" value="NZ_JADMRU010000008.1"/>
</dbReference>
<accession>A0AAW6XJL9</accession>
<comment type="caution">
    <text evidence="1">The sequence shown here is derived from an EMBL/GenBank/DDBJ whole genome shotgun (WGS) entry which is preliminary data.</text>
</comment>
<dbReference type="Pfam" id="PF06152">
    <property type="entry name" value="Phage_min_cap2"/>
    <property type="match status" value="1"/>
</dbReference>
<protein>
    <submittedName>
        <fullName evidence="1">Minor capsid protein</fullName>
    </submittedName>
</protein>
<dbReference type="GO" id="GO:0005198">
    <property type="term" value="F:structural molecule activity"/>
    <property type="evidence" value="ECO:0007669"/>
    <property type="project" value="InterPro"/>
</dbReference>
<dbReference type="EMBL" id="JASOLY010000007">
    <property type="protein sequence ID" value="MDK6868405.1"/>
    <property type="molecule type" value="Genomic_DNA"/>
</dbReference>
<sequence length="285" mass="32116">MDPQLSKMMKKASKIVDYYDYLQQHTFYLLIDTFKKHKGMLINADEKSVLEWRLKALAEMGGLTDKVIDFIAKNIGYSKQAIYDLIQDQGLKVAKRMNTELSTALKQPMKDVSKDTVAIINAYADQTFRNVNNYVNQTLLTTNVHKNTALKTYQNIIDKTVLDVSTGTKTADRALKDNILQWYDKGLPTSLTDKGGHEWTLEGYTRTVITSTTHRVFNEARAQSMKEFDTVLATMSSHPAARPACAPIQGKVVCIVPKSDPKVDLSYPNIYDYGYGKPAGTQGRR</sequence>
<dbReference type="InterPro" id="IPR009319">
    <property type="entry name" value="Phage_A118_VSP1"/>
</dbReference>